<dbReference type="AlphaFoldDB" id="A0A7N0ZRW1"/>
<dbReference type="EnsemblPlants" id="Kaladp0023s0054.1.v1.1">
    <property type="protein sequence ID" value="Kaladp0023s0054.1.v1.1"/>
    <property type="gene ID" value="Kaladp0023s0054.v1.1"/>
</dbReference>
<name>A0A7N0ZRW1_KALFE</name>
<sequence>MRFCRAPRSSKMGLAAGGAGRSVVALRPHGSESSATNAADLGCGSSGLVRIPTRGLRGWGKGRILAVEGSRMYVKAAAEGGRDGGEAVLQKKADCVNGLPKMSNVGNSSNILWHKCSVEKADREQLLRQKGCVIWVTGLSGSGLCLGFFALA</sequence>
<keyword evidence="1" id="KW-0812">Transmembrane</keyword>
<protein>
    <submittedName>
        <fullName evidence="2">Uncharacterized protein</fullName>
    </submittedName>
</protein>
<feature type="transmembrane region" description="Helical" evidence="1">
    <location>
        <begin position="132"/>
        <end position="151"/>
    </location>
</feature>
<keyword evidence="1" id="KW-1133">Transmembrane helix</keyword>
<evidence type="ECO:0000313" key="3">
    <source>
        <dbReference type="Proteomes" id="UP000594263"/>
    </source>
</evidence>
<dbReference type="Proteomes" id="UP000594263">
    <property type="component" value="Unplaced"/>
</dbReference>
<keyword evidence="1" id="KW-0472">Membrane</keyword>
<dbReference type="Gene3D" id="3.40.50.300">
    <property type="entry name" value="P-loop containing nucleotide triphosphate hydrolases"/>
    <property type="match status" value="1"/>
</dbReference>
<keyword evidence="3" id="KW-1185">Reference proteome</keyword>
<evidence type="ECO:0000313" key="2">
    <source>
        <dbReference type="EnsemblPlants" id="Kaladp0023s0054.1.v1.1"/>
    </source>
</evidence>
<proteinExistence type="predicted"/>
<dbReference type="InterPro" id="IPR027417">
    <property type="entry name" value="P-loop_NTPase"/>
</dbReference>
<organism evidence="2 3">
    <name type="scientific">Kalanchoe fedtschenkoi</name>
    <name type="common">Lavender scallops</name>
    <name type="synonym">South American air plant</name>
    <dbReference type="NCBI Taxonomy" id="63787"/>
    <lineage>
        <taxon>Eukaryota</taxon>
        <taxon>Viridiplantae</taxon>
        <taxon>Streptophyta</taxon>
        <taxon>Embryophyta</taxon>
        <taxon>Tracheophyta</taxon>
        <taxon>Spermatophyta</taxon>
        <taxon>Magnoliopsida</taxon>
        <taxon>eudicotyledons</taxon>
        <taxon>Gunneridae</taxon>
        <taxon>Pentapetalae</taxon>
        <taxon>Saxifragales</taxon>
        <taxon>Crassulaceae</taxon>
        <taxon>Kalanchoe</taxon>
    </lineage>
</organism>
<accession>A0A7N0ZRW1</accession>
<evidence type="ECO:0000256" key="1">
    <source>
        <dbReference type="SAM" id="Phobius"/>
    </source>
</evidence>
<dbReference type="Gramene" id="Kaladp0023s0054.1.v1.1">
    <property type="protein sequence ID" value="Kaladp0023s0054.1.v1.1"/>
    <property type="gene ID" value="Kaladp0023s0054.v1.1"/>
</dbReference>
<reference evidence="2" key="1">
    <citation type="submission" date="2021-01" db="UniProtKB">
        <authorList>
            <consortium name="EnsemblPlants"/>
        </authorList>
    </citation>
    <scope>IDENTIFICATION</scope>
</reference>